<feature type="coiled-coil region" evidence="1">
    <location>
        <begin position="335"/>
        <end position="362"/>
    </location>
</feature>
<evidence type="ECO:0000313" key="2">
    <source>
        <dbReference type="EMBL" id="CAG9328828.1"/>
    </source>
</evidence>
<sequence>MSNKIPLLDLQQLKSWESLPGEPFIDQLQRAYKNQGKVPKEALQELSDEGMKHLIEVLINDNLNLQDQLAMRDEGKTPTSVASNSEDEFQRGTANFSVATTYNNSYSKQPTFPQVYRPIAREELKMRRFNNISTYQKGNAFNINEEIKNNASNLYQNKIIKITEEINEEKNRKNMLIQLFRLSPKKMQFVTGCSKVLGLLSVYKKKSQEIMAENSGLTTQLQIVQAAKTAGDNSESEVKDYSILSYREGEENSFYQRQKEDSDRQILNSLREAFESGNTKKFREFAYGLMGEYEASEITTILVKHAKYLEEKICYDFMKLAARRKDMVHRQQLIYENIICQRETTQGKIEKLKKDIERHNNQCKCKN</sequence>
<comment type="caution">
    <text evidence="2">The sequence shown here is derived from an EMBL/GenBank/DDBJ whole genome shotgun (WGS) entry which is preliminary data.</text>
</comment>
<dbReference type="EMBL" id="CAJZBQ010000046">
    <property type="protein sequence ID" value="CAG9328828.1"/>
    <property type="molecule type" value="Genomic_DNA"/>
</dbReference>
<organism evidence="2 3">
    <name type="scientific">Blepharisma stoltei</name>
    <dbReference type="NCBI Taxonomy" id="1481888"/>
    <lineage>
        <taxon>Eukaryota</taxon>
        <taxon>Sar</taxon>
        <taxon>Alveolata</taxon>
        <taxon>Ciliophora</taxon>
        <taxon>Postciliodesmatophora</taxon>
        <taxon>Heterotrichea</taxon>
        <taxon>Heterotrichida</taxon>
        <taxon>Blepharismidae</taxon>
        <taxon>Blepharisma</taxon>
    </lineage>
</organism>
<accession>A0AAU9JSW1</accession>
<keyword evidence="1" id="KW-0175">Coiled coil</keyword>
<evidence type="ECO:0000313" key="3">
    <source>
        <dbReference type="Proteomes" id="UP001162131"/>
    </source>
</evidence>
<protein>
    <submittedName>
        <fullName evidence="2">Uncharacterized protein</fullName>
    </submittedName>
</protein>
<proteinExistence type="predicted"/>
<dbReference type="Proteomes" id="UP001162131">
    <property type="component" value="Unassembled WGS sequence"/>
</dbReference>
<gene>
    <name evidence="2" type="ORF">BSTOLATCC_MIC46818</name>
</gene>
<evidence type="ECO:0000256" key="1">
    <source>
        <dbReference type="SAM" id="Coils"/>
    </source>
</evidence>
<reference evidence="2" key="1">
    <citation type="submission" date="2021-09" db="EMBL/GenBank/DDBJ databases">
        <authorList>
            <consortium name="AG Swart"/>
            <person name="Singh M."/>
            <person name="Singh A."/>
            <person name="Seah K."/>
            <person name="Emmerich C."/>
        </authorList>
    </citation>
    <scope>NUCLEOTIDE SEQUENCE</scope>
    <source>
        <strain evidence="2">ATCC30299</strain>
    </source>
</reference>
<dbReference type="AlphaFoldDB" id="A0AAU9JSW1"/>
<name>A0AAU9JSW1_9CILI</name>
<keyword evidence="3" id="KW-1185">Reference proteome</keyword>